<evidence type="ECO:0000313" key="1">
    <source>
        <dbReference type="EMBL" id="PZE21511.1"/>
    </source>
</evidence>
<organism evidence="1 2">
    <name type="scientific">Paenibacillus xerothermodurans</name>
    <dbReference type="NCBI Taxonomy" id="1977292"/>
    <lineage>
        <taxon>Bacteria</taxon>
        <taxon>Bacillati</taxon>
        <taxon>Bacillota</taxon>
        <taxon>Bacilli</taxon>
        <taxon>Bacillales</taxon>
        <taxon>Paenibacillaceae</taxon>
        <taxon>Paenibacillus</taxon>
    </lineage>
</organism>
<keyword evidence="2" id="KW-1185">Reference proteome</keyword>
<reference evidence="1" key="1">
    <citation type="submission" date="2018-06" db="EMBL/GenBank/DDBJ databases">
        <title>Paenibacillus xerothermodurans sp. nov. an extremely dry heat resistant spore forming bacterium isolated from the soil of Cape Canaveral, Florida.</title>
        <authorList>
            <person name="Seuylemezian A."/>
            <person name="Kaur N."/>
            <person name="Patil P."/>
            <person name="Patil P."/>
            <person name="Mayilraj S."/>
            <person name="Vaishampayan P."/>
        </authorList>
    </citation>
    <scope>NUCLEOTIDE SEQUENCE [LARGE SCALE GENOMIC DNA]</scope>
    <source>
        <strain evidence="1">ATCC 27380</strain>
    </source>
</reference>
<evidence type="ECO:0000313" key="2">
    <source>
        <dbReference type="Proteomes" id="UP000214746"/>
    </source>
</evidence>
<sequence>MSVCDIRGAAYVPMFTDTDQNGKNQDKHFFIGSGRCPLRRGGASAEGWALGASVRIRGICG</sequence>
<protein>
    <submittedName>
        <fullName evidence="1">Uncharacterized protein</fullName>
    </submittedName>
</protein>
<dbReference type="AlphaFoldDB" id="A0A2W1NEJ9"/>
<proteinExistence type="predicted"/>
<dbReference type="EMBL" id="NHRJ02000003">
    <property type="protein sequence ID" value="PZE21511.1"/>
    <property type="molecule type" value="Genomic_DNA"/>
</dbReference>
<gene>
    <name evidence="1" type="ORF">CBW46_009255</name>
</gene>
<accession>A0A2W1NEJ9</accession>
<dbReference type="Proteomes" id="UP000214746">
    <property type="component" value="Unassembled WGS sequence"/>
</dbReference>
<name>A0A2W1NEJ9_PAEXE</name>
<comment type="caution">
    <text evidence="1">The sequence shown here is derived from an EMBL/GenBank/DDBJ whole genome shotgun (WGS) entry which is preliminary data.</text>
</comment>